<keyword evidence="2" id="KW-0479">Metal-binding</keyword>
<organism evidence="7 8">
    <name type="scientific">Pedobacter nyackensis</name>
    <dbReference type="NCBI Taxonomy" id="475255"/>
    <lineage>
        <taxon>Bacteria</taxon>
        <taxon>Pseudomonadati</taxon>
        <taxon>Bacteroidota</taxon>
        <taxon>Sphingobacteriia</taxon>
        <taxon>Sphingobacteriales</taxon>
        <taxon>Sphingobacteriaceae</taxon>
        <taxon>Pedobacter</taxon>
    </lineage>
</organism>
<keyword evidence="5" id="KW-1015">Disulfide bond</keyword>
<dbReference type="GO" id="GO:0004519">
    <property type="term" value="F:endonuclease activity"/>
    <property type="evidence" value="ECO:0007669"/>
    <property type="project" value="UniProtKB-KW"/>
</dbReference>
<dbReference type="Proteomes" id="UP000192678">
    <property type="component" value="Unassembled WGS sequence"/>
</dbReference>
<keyword evidence="1" id="KW-0540">Nuclease</keyword>
<dbReference type="Pfam" id="PF02265">
    <property type="entry name" value="S1-P1_nuclease"/>
    <property type="match status" value="1"/>
</dbReference>
<dbReference type="GO" id="GO:0003676">
    <property type="term" value="F:nucleic acid binding"/>
    <property type="evidence" value="ECO:0007669"/>
    <property type="project" value="InterPro"/>
</dbReference>
<keyword evidence="3" id="KW-0255">Endonuclease</keyword>
<name>A0A1W2BIB4_9SPHI</name>
<keyword evidence="4" id="KW-0378">Hydrolase</keyword>
<protein>
    <submittedName>
        <fullName evidence="7">S1/P1 Nuclease</fullName>
    </submittedName>
</protein>
<dbReference type="SUPFAM" id="SSF48537">
    <property type="entry name" value="Phospholipase C/P1 nuclease"/>
    <property type="match status" value="1"/>
</dbReference>
<gene>
    <name evidence="7" type="ORF">SAMN04488101_102495</name>
</gene>
<dbReference type="PANTHER" id="PTHR33146:SF26">
    <property type="entry name" value="ENDONUCLEASE 4"/>
    <property type="match status" value="1"/>
</dbReference>
<dbReference type="AlphaFoldDB" id="A0A1W2BIB4"/>
<evidence type="ECO:0000256" key="4">
    <source>
        <dbReference type="ARBA" id="ARBA00022801"/>
    </source>
</evidence>
<evidence type="ECO:0000256" key="1">
    <source>
        <dbReference type="ARBA" id="ARBA00022722"/>
    </source>
</evidence>
<accession>A0A1W2BIB4</accession>
<dbReference type="GO" id="GO:0016788">
    <property type="term" value="F:hydrolase activity, acting on ester bonds"/>
    <property type="evidence" value="ECO:0007669"/>
    <property type="project" value="InterPro"/>
</dbReference>
<dbReference type="RefSeq" id="WP_235005252.1">
    <property type="nucleotide sequence ID" value="NZ_FWYB01000002.1"/>
</dbReference>
<dbReference type="PANTHER" id="PTHR33146">
    <property type="entry name" value="ENDONUCLEASE 4"/>
    <property type="match status" value="1"/>
</dbReference>
<evidence type="ECO:0000256" key="3">
    <source>
        <dbReference type="ARBA" id="ARBA00022759"/>
    </source>
</evidence>
<evidence type="ECO:0000256" key="6">
    <source>
        <dbReference type="ARBA" id="ARBA00023180"/>
    </source>
</evidence>
<dbReference type="CDD" id="cd11010">
    <property type="entry name" value="S1-P1_nuclease"/>
    <property type="match status" value="1"/>
</dbReference>
<dbReference type="EMBL" id="FWYB01000002">
    <property type="protein sequence ID" value="SMC72647.1"/>
    <property type="molecule type" value="Genomic_DNA"/>
</dbReference>
<evidence type="ECO:0000256" key="2">
    <source>
        <dbReference type="ARBA" id="ARBA00022723"/>
    </source>
</evidence>
<reference evidence="7 8" key="1">
    <citation type="submission" date="2017-04" db="EMBL/GenBank/DDBJ databases">
        <authorList>
            <person name="Afonso C.L."/>
            <person name="Miller P.J."/>
            <person name="Scott M.A."/>
            <person name="Spackman E."/>
            <person name="Goraichik I."/>
            <person name="Dimitrov K.M."/>
            <person name="Suarez D.L."/>
            <person name="Swayne D.E."/>
        </authorList>
    </citation>
    <scope>NUCLEOTIDE SEQUENCE [LARGE SCALE GENOMIC DNA]</scope>
    <source>
        <strain evidence="7 8">DSM 19625</strain>
    </source>
</reference>
<dbReference type="InterPro" id="IPR003154">
    <property type="entry name" value="S1/P1nuclease"/>
</dbReference>
<dbReference type="Gene3D" id="1.10.575.10">
    <property type="entry name" value="P1 Nuclease"/>
    <property type="match status" value="1"/>
</dbReference>
<sequence>MKARKNLMTRGCKAILALAIVLYLPLNAGAWGMLGHRIVGQIAETHLTGKARKGVKGVLGNESLAMASNWGDFIKSDPAYDYLYNWHFVNLPAGLDKNGVFDILGTEKGANVYNKIPEMVAVLKNKHSTADEKRLAMRLIIHLVGDLNQPMHTARKEDLGGNKVFVTWFGEKSNLHRVWDESLIEYQQLSYTEYANAINYPTPVQLNTWKGSSLKDFVYGSYMACNRIYANIKPEEKLSYKYNFEFIGLLNEQLLKGGICLANVLNEIYS</sequence>
<proteinExistence type="predicted"/>
<dbReference type="GO" id="GO:0046872">
    <property type="term" value="F:metal ion binding"/>
    <property type="evidence" value="ECO:0007669"/>
    <property type="project" value="UniProtKB-KW"/>
</dbReference>
<keyword evidence="6" id="KW-0325">Glycoprotein</keyword>
<evidence type="ECO:0000313" key="8">
    <source>
        <dbReference type="Proteomes" id="UP000192678"/>
    </source>
</evidence>
<dbReference type="STRING" id="475255.SAMN04488101_102495"/>
<keyword evidence="8" id="KW-1185">Reference proteome</keyword>
<evidence type="ECO:0000313" key="7">
    <source>
        <dbReference type="EMBL" id="SMC72647.1"/>
    </source>
</evidence>
<evidence type="ECO:0000256" key="5">
    <source>
        <dbReference type="ARBA" id="ARBA00023157"/>
    </source>
</evidence>
<dbReference type="InterPro" id="IPR008947">
    <property type="entry name" value="PLipase_C/P1_nuclease_dom_sf"/>
</dbReference>
<dbReference type="GO" id="GO:0006308">
    <property type="term" value="P:DNA catabolic process"/>
    <property type="evidence" value="ECO:0007669"/>
    <property type="project" value="InterPro"/>
</dbReference>